<dbReference type="Pfam" id="PF00076">
    <property type="entry name" value="RRM_1"/>
    <property type="match status" value="1"/>
</dbReference>
<feature type="compositionally biased region" description="Polar residues" evidence="3">
    <location>
        <begin position="132"/>
        <end position="142"/>
    </location>
</feature>
<feature type="domain" description="RRM" evidence="4">
    <location>
        <begin position="10"/>
        <end position="87"/>
    </location>
</feature>
<dbReference type="SMART" id="SM00360">
    <property type="entry name" value="RRM"/>
    <property type="match status" value="1"/>
</dbReference>
<dbReference type="SUPFAM" id="SSF54928">
    <property type="entry name" value="RNA-binding domain, RBD"/>
    <property type="match status" value="1"/>
</dbReference>
<evidence type="ECO:0000256" key="3">
    <source>
        <dbReference type="SAM" id="MobiDB-lite"/>
    </source>
</evidence>
<dbReference type="Proteomes" id="UP001431209">
    <property type="component" value="Unassembled WGS sequence"/>
</dbReference>
<feature type="region of interest" description="Disordered" evidence="3">
    <location>
        <begin position="118"/>
        <end position="142"/>
    </location>
</feature>
<proteinExistence type="predicted"/>
<dbReference type="GO" id="GO:0003723">
    <property type="term" value="F:RNA binding"/>
    <property type="evidence" value="ECO:0007669"/>
    <property type="project" value="UniProtKB-UniRule"/>
</dbReference>
<dbReference type="Gene3D" id="3.30.70.330">
    <property type="match status" value="1"/>
</dbReference>
<name>A0AAW2YVH2_9EUKA</name>
<evidence type="ECO:0000256" key="2">
    <source>
        <dbReference type="PROSITE-ProRule" id="PRU00176"/>
    </source>
</evidence>
<sequence length="142" mass="16143">MAEVKEENGNTLFVGGLDKRIREIHLLDLFKPYGTVTSFQFLFTKEGQPRGYAFIRYDNKASAIKAIEKLNGKIAMGKSLTVKIANQSGTKKKPEQENLETQKQAEIIAIKKKLKQLENQNVGKKRDRDSDQQNNASKKQKM</sequence>
<protein>
    <submittedName>
        <fullName evidence="5">RNA-binding protein</fullName>
    </submittedName>
</protein>
<reference evidence="5 6" key="1">
    <citation type="submission" date="2024-03" db="EMBL/GenBank/DDBJ databases">
        <title>The Acrasis kona genome and developmental transcriptomes reveal deep origins of eukaryotic multicellular pathways.</title>
        <authorList>
            <person name="Sheikh S."/>
            <person name="Fu C.-J."/>
            <person name="Brown M.W."/>
            <person name="Baldauf S.L."/>
        </authorList>
    </citation>
    <scope>NUCLEOTIDE SEQUENCE [LARGE SCALE GENOMIC DNA]</scope>
    <source>
        <strain evidence="5 6">ATCC MYA-3509</strain>
    </source>
</reference>
<dbReference type="InterPro" id="IPR000504">
    <property type="entry name" value="RRM_dom"/>
</dbReference>
<dbReference type="EMBL" id="JAOPGA020000732">
    <property type="protein sequence ID" value="KAL0481092.1"/>
    <property type="molecule type" value="Genomic_DNA"/>
</dbReference>
<evidence type="ECO:0000313" key="6">
    <source>
        <dbReference type="Proteomes" id="UP001431209"/>
    </source>
</evidence>
<keyword evidence="1 2" id="KW-0694">RNA-binding</keyword>
<gene>
    <name evidence="5" type="ORF">AKO1_012880</name>
</gene>
<accession>A0AAW2YVH2</accession>
<organism evidence="5 6">
    <name type="scientific">Acrasis kona</name>
    <dbReference type="NCBI Taxonomy" id="1008807"/>
    <lineage>
        <taxon>Eukaryota</taxon>
        <taxon>Discoba</taxon>
        <taxon>Heterolobosea</taxon>
        <taxon>Tetramitia</taxon>
        <taxon>Eutetramitia</taxon>
        <taxon>Acrasidae</taxon>
        <taxon>Acrasis</taxon>
    </lineage>
</organism>
<dbReference type="AlphaFoldDB" id="A0AAW2YVH2"/>
<evidence type="ECO:0000259" key="4">
    <source>
        <dbReference type="PROSITE" id="PS50102"/>
    </source>
</evidence>
<dbReference type="InterPro" id="IPR012677">
    <property type="entry name" value="Nucleotide-bd_a/b_plait_sf"/>
</dbReference>
<dbReference type="PANTHER" id="PTHR21245">
    <property type="entry name" value="HETEROGENEOUS NUCLEAR RIBONUCLEOPROTEIN"/>
    <property type="match status" value="1"/>
</dbReference>
<keyword evidence="6" id="KW-1185">Reference proteome</keyword>
<evidence type="ECO:0000313" key="5">
    <source>
        <dbReference type="EMBL" id="KAL0481092.1"/>
    </source>
</evidence>
<dbReference type="PROSITE" id="PS50102">
    <property type="entry name" value="RRM"/>
    <property type="match status" value="1"/>
</dbReference>
<dbReference type="InterPro" id="IPR035979">
    <property type="entry name" value="RBD_domain_sf"/>
</dbReference>
<evidence type="ECO:0000256" key="1">
    <source>
        <dbReference type="ARBA" id="ARBA00022884"/>
    </source>
</evidence>
<comment type="caution">
    <text evidence="5">The sequence shown here is derived from an EMBL/GenBank/DDBJ whole genome shotgun (WGS) entry which is preliminary data.</text>
</comment>